<accession>A0ACA9YBG3</accession>
<dbReference type="Proteomes" id="UP001152531">
    <property type="component" value="Unassembled WGS sequence"/>
</dbReference>
<reference evidence="1" key="1">
    <citation type="submission" date="2022-06" db="EMBL/GenBank/DDBJ databases">
        <authorList>
            <person name="Legras J.-L."/>
            <person name="Devillers H."/>
            <person name="Grondin C."/>
        </authorList>
    </citation>
    <scope>NUCLEOTIDE SEQUENCE</scope>
    <source>
        <strain evidence="1">CLIB 1444</strain>
    </source>
</reference>
<protein>
    <submittedName>
        <fullName evidence="1">Uncharacterized protein</fullName>
    </submittedName>
</protein>
<dbReference type="EMBL" id="CALSDN010000007">
    <property type="protein sequence ID" value="CAH6721956.1"/>
    <property type="molecule type" value="Genomic_DNA"/>
</dbReference>
<proteinExistence type="predicted"/>
<evidence type="ECO:0000313" key="2">
    <source>
        <dbReference type="Proteomes" id="UP001152531"/>
    </source>
</evidence>
<gene>
    <name evidence="1" type="ORF">CLIB1444_07S06238</name>
</gene>
<comment type="caution">
    <text evidence="1">The sequence shown here is derived from an EMBL/GenBank/DDBJ whole genome shotgun (WGS) entry which is preliminary data.</text>
</comment>
<keyword evidence="2" id="KW-1185">Reference proteome</keyword>
<organism evidence="1 2">
    <name type="scientific">[Candida] jaroonii</name>
    <dbReference type="NCBI Taxonomy" id="467808"/>
    <lineage>
        <taxon>Eukaryota</taxon>
        <taxon>Fungi</taxon>
        <taxon>Dikarya</taxon>
        <taxon>Ascomycota</taxon>
        <taxon>Saccharomycotina</taxon>
        <taxon>Pichiomycetes</taxon>
        <taxon>Debaryomycetaceae</taxon>
        <taxon>Yamadazyma</taxon>
    </lineage>
</organism>
<evidence type="ECO:0000313" key="1">
    <source>
        <dbReference type="EMBL" id="CAH6721956.1"/>
    </source>
</evidence>
<sequence>MAITLYDIVDIYVRKSDDDDDKCSQKKYKDSAECQKPSSEDGLTIGLAVALPAVAVILVLGFFLFRNYRKNKKEDMEHDPDFDENGEATVLPDFPPPRFQRGPRMKGGYEMEDPFDNRNSVRYPNPNEKFDSKFYQQNSNNSSASITASHKDAPVESFVLPYQHQIGSKVSLDEYARQLGGYDNSYNGTPRGSFIPNHGTRNSSLSNINYLHQPLTKAPSVSPQKGKSNLKYENKDYQNIPNHSMVDTTNDETGSIEEVSDSDEEEVPRPNFAINYENESEPKINSTLNNVVDVNESTDTFNTTVDHGYHQVEQPRDERSDSPFDDHAKIKHSQSIPVIENEEQIDGDFDFSNDSGASAVHTNSHDHETANTSTTNLDLEKELKTEPTSKFDDDEFDDVDYLNNDETLNVKQVKQEESYDKVDKEEEEDEEGGNQLLSAEQEEELKRMKSVYKLYFDRENSVKRRKDDNEGDFEYQPDLNHPLPLVDTNQFLTINKDLKADTDYNKRLTTTSSIYTDMNEVNRGQPEYQYAYQEQPYDTNPQQEYQQYSNYLQDPNFQQFYQEHIQSLPPLQHLPHPSDIRQSTIQTYTDYQPRSKNTMTSPTMKQPFVPIENDNVWTSPVSTPTSTHAPTFENTTSPPIVPSATQISRSSVVMLNPVTEITKQRKFKPAGSLPTHANNHAYANYAMNNQRNVTPPMYQKRSNSSRDLIPEGKNDVRRMMTDNF</sequence>
<name>A0ACA9YBG3_9ASCO</name>